<evidence type="ECO:0000313" key="5">
    <source>
        <dbReference type="Proteomes" id="UP001147782"/>
    </source>
</evidence>
<feature type="region of interest" description="Disordered" evidence="2">
    <location>
        <begin position="421"/>
        <end position="512"/>
    </location>
</feature>
<dbReference type="RefSeq" id="XP_056551980.1">
    <property type="nucleotide sequence ID" value="XM_056702980.1"/>
</dbReference>
<dbReference type="PANTHER" id="PTHR13056">
    <property type="entry name" value="VACUOLAR FUSION PROTEIN CCZ1 HOMOLOG-RELATED"/>
    <property type="match status" value="1"/>
</dbReference>
<dbReference type="OrthoDB" id="240546at2759"/>
<feature type="region of interest" description="Disordered" evidence="2">
    <location>
        <begin position="627"/>
        <end position="664"/>
    </location>
</feature>
<gene>
    <name evidence="4" type="ORF">N7496_010067</name>
</gene>
<keyword evidence="5" id="KW-1185">Reference proteome</keyword>
<feature type="region of interest" description="Disordered" evidence="2">
    <location>
        <begin position="261"/>
        <end position="284"/>
    </location>
</feature>
<dbReference type="GO" id="GO:0016192">
    <property type="term" value="P:vesicle-mediated transport"/>
    <property type="evidence" value="ECO:0007669"/>
    <property type="project" value="InterPro"/>
</dbReference>
<feature type="compositionally biased region" description="Polar residues" evidence="2">
    <location>
        <begin position="127"/>
        <end position="143"/>
    </location>
</feature>
<dbReference type="GO" id="GO:0035658">
    <property type="term" value="C:Mon1-Ccz1 complex"/>
    <property type="evidence" value="ECO:0007669"/>
    <property type="project" value="InterPro"/>
</dbReference>
<proteinExistence type="inferred from homology"/>
<organism evidence="4 5">
    <name type="scientific">Penicillium cataractarum</name>
    <dbReference type="NCBI Taxonomy" id="2100454"/>
    <lineage>
        <taxon>Eukaryota</taxon>
        <taxon>Fungi</taxon>
        <taxon>Dikarya</taxon>
        <taxon>Ascomycota</taxon>
        <taxon>Pezizomycotina</taxon>
        <taxon>Eurotiomycetes</taxon>
        <taxon>Eurotiomycetidae</taxon>
        <taxon>Eurotiales</taxon>
        <taxon>Aspergillaceae</taxon>
        <taxon>Penicillium</taxon>
    </lineage>
</organism>
<reference evidence="4" key="1">
    <citation type="submission" date="2022-11" db="EMBL/GenBank/DDBJ databases">
        <authorList>
            <person name="Petersen C."/>
        </authorList>
    </citation>
    <scope>NUCLEOTIDE SEQUENCE</scope>
    <source>
        <strain evidence="4">IBT 29864</strain>
    </source>
</reference>
<feature type="compositionally biased region" description="Polar residues" evidence="2">
    <location>
        <begin position="627"/>
        <end position="636"/>
    </location>
</feature>
<feature type="region of interest" description="Disordered" evidence="2">
    <location>
        <begin position="579"/>
        <end position="606"/>
    </location>
</feature>
<evidence type="ECO:0000259" key="3">
    <source>
        <dbReference type="Pfam" id="PF19031"/>
    </source>
</evidence>
<feature type="region of interest" description="Disordered" evidence="2">
    <location>
        <begin position="42"/>
        <end position="66"/>
    </location>
</feature>
<dbReference type="PANTHER" id="PTHR13056:SF0">
    <property type="entry name" value="VACUOLAR FUSION PROTEIN CCZ1 HOMOLOG-RELATED"/>
    <property type="match status" value="1"/>
</dbReference>
<feature type="compositionally biased region" description="Acidic residues" evidence="2">
    <location>
        <begin position="493"/>
        <end position="507"/>
    </location>
</feature>
<accession>A0A9W9RSS8</accession>
<reference evidence="4" key="2">
    <citation type="journal article" date="2023" name="IMA Fungus">
        <title>Comparative genomic study of the Penicillium genus elucidates a diverse pangenome and 15 lateral gene transfer events.</title>
        <authorList>
            <person name="Petersen C."/>
            <person name="Sorensen T."/>
            <person name="Nielsen M.R."/>
            <person name="Sondergaard T.E."/>
            <person name="Sorensen J.L."/>
            <person name="Fitzpatrick D.A."/>
            <person name="Frisvad J.C."/>
            <person name="Nielsen K.L."/>
        </authorList>
    </citation>
    <scope>NUCLEOTIDE SEQUENCE</scope>
    <source>
        <strain evidence="4">IBT 29864</strain>
    </source>
</reference>
<dbReference type="Pfam" id="PF19031">
    <property type="entry name" value="Intu_longin_1"/>
    <property type="match status" value="1"/>
</dbReference>
<dbReference type="InterPro" id="IPR043987">
    <property type="entry name" value="CCZ1/INTU/HSP4_longin_1"/>
</dbReference>
<dbReference type="EMBL" id="JAPZBS010000008">
    <property type="protein sequence ID" value="KAJ5364354.1"/>
    <property type="molecule type" value="Genomic_DNA"/>
</dbReference>
<comment type="caution">
    <text evidence="4">The sequence shown here is derived from an EMBL/GenBank/DDBJ whole genome shotgun (WGS) entry which is preliminary data.</text>
</comment>
<feature type="compositionally biased region" description="Polar residues" evidence="2">
    <location>
        <begin position="381"/>
        <end position="393"/>
    </location>
</feature>
<evidence type="ECO:0000313" key="4">
    <source>
        <dbReference type="EMBL" id="KAJ5364354.1"/>
    </source>
</evidence>
<feature type="region of interest" description="Disordered" evidence="2">
    <location>
        <begin position="125"/>
        <end position="145"/>
    </location>
</feature>
<feature type="compositionally biased region" description="Low complexity" evidence="2">
    <location>
        <begin position="581"/>
        <end position="595"/>
    </location>
</feature>
<dbReference type="Proteomes" id="UP001147782">
    <property type="component" value="Unassembled WGS sequence"/>
</dbReference>
<dbReference type="InterPro" id="IPR013176">
    <property type="entry name" value="Ccz1"/>
</dbReference>
<dbReference type="GeneID" id="81442159"/>
<protein>
    <recommendedName>
        <fullName evidence="3">CCZ1/INTU/HSP4 first Longin domain-containing protein</fullName>
    </recommendedName>
</protein>
<feature type="compositionally biased region" description="Basic residues" evidence="2">
    <location>
        <begin position="332"/>
        <end position="343"/>
    </location>
</feature>
<name>A0A9W9RSS8_9EURO</name>
<dbReference type="AlphaFoldDB" id="A0A9W9RSS8"/>
<feature type="region of interest" description="Disordered" evidence="2">
    <location>
        <begin position="327"/>
        <end position="393"/>
    </location>
</feature>
<sequence>MPETETDSVTPAQLSYLAIYNPTLGPTDETLEDQIVFYTSKSGDLQETNDATAEEDGSRPSGNDKNERLRQIGLAQGMVNFASNFSSGKPLEYIETDKARVVVLELEQDWWIVASIDLTRLPVDPAQASSTDKSNSPSFQYSSREMGPPQLLIQQLRRAHSIFLLPHDFSMTELYNRVGRSSFCLFLERFWERFTWNWELLLSGNPIVDMYNGIKLAAGGELGIGVGEEEWGSGEREVLEDFIARTDGLLDLVVSRFGDLPGQAEGSPPAPAGDNENAWLGSDADPRPADGVVFSGAGAVDRRSLARVSHWMEWIYRYGDAAYGIGRDPTSLRRRKPRRKRARAPSQPATPERVHTPGIPRPLVMAMPQPPLDTRKENSHETGTGDSPSISDQQADKLAFGTDTVMKYLTLGYGSAWSFSNKSAPASSPSSPPPESSPAQPGQSTTGNGEKGEHPSNAVRSPPALKSQLGGSRGETKNNVPGRFVLGPRDDLDTLDDIEEGSPEPEVDAGRPRSRIVHRSIHVRLADSSGECLKKLQAVIYVHQPFMFTFLFDPDTPALSSPALYSSIHHQLGPLQKPLLSSTSPATAASRISTSEAAGDPNKRFSTRSQPVYDIVYDPSNLTIRSSIPNIPSLGSPTPPNETSQAPRTPSPSPSRPADTPTLSRVESIAIHQRLLSTYIDTRPRPQELERTCKTSRGWWIVWIRIPTPNTPSHRPHALSSASSSAALSTLTEDNQIPGLASPVPEPIPEPQEAFIVRRASDYVSSSGHARMSSGARFFRDLGGASSSKLAASRPENTPSKLVEGLGMDARRYIEGLLSLNR</sequence>
<feature type="compositionally biased region" description="Polar residues" evidence="2">
    <location>
        <begin position="42"/>
        <end position="51"/>
    </location>
</feature>
<evidence type="ECO:0000256" key="2">
    <source>
        <dbReference type="SAM" id="MobiDB-lite"/>
    </source>
</evidence>
<feature type="compositionally biased region" description="Basic and acidic residues" evidence="2">
    <location>
        <begin position="56"/>
        <end position="66"/>
    </location>
</feature>
<comment type="similarity">
    <text evidence="1">Belongs to the CCZ1 family.</text>
</comment>
<feature type="domain" description="CCZ1/INTU/HSP4 first Longin" evidence="3">
    <location>
        <begin position="15"/>
        <end position="119"/>
    </location>
</feature>
<evidence type="ECO:0000256" key="1">
    <source>
        <dbReference type="ARBA" id="ARBA00005352"/>
    </source>
</evidence>